<evidence type="ECO:0000313" key="2">
    <source>
        <dbReference type="Proteomes" id="UP001430953"/>
    </source>
</evidence>
<organism evidence="1 2">
    <name type="scientific">Cardiocondyla obscurior</name>
    <dbReference type="NCBI Taxonomy" id="286306"/>
    <lineage>
        <taxon>Eukaryota</taxon>
        <taxon>Metazoa</taxon>
        <taxon>Ecdysozoa</taxon>
        <taxon>Arthropoda</taxon>
        <taxon>Hexapoda</taxon>
        <taxon>Insecta</taxon>
        <taxon>Pterygota</taxon>
        <taxon>Neoptera</taxon>
        <taxon>Endopterygota</taxon>
        <taxon>Hymenoptera</taxon>
        <taxon>Apocrita</taxon>
        <taxon>Aculeata</taxon>
        <taxon>Formicoidea</taxon>
        <taxon>Formicidae</taxon>
        <taxon>Myrmicinae</taxon>
        <taxon>Cardiocondyla</taxon>
    </lineage>
</organism>
<dbReference type="AlphaFoldDB" id="A0AAW2FV26"/>
<accession>A0AAW2FV26</accession>
<proteinExistence type="predicted"/>
<reference evidence="1 2" key="1">
    <citation type="submission" date="2023-03" db="EMBL/GenBank/DDBJ databases">
        <title>High recombination rates correlate with genetic variation in Cardiocondyla obscurior ants.</title>
        <authorList>
            <person name="Errbii M."/>
        </authorList>
    </citation>
    <scope>NUCLEOTIDE SEQUENCE [LARGE SCALE GENOMIC DNA]</scope>
    <source>
        <strain evidence="1">Alpha-2009</strain>
        <tissue evidence="1">Whole body</tissue>
    </source>
</reference>
<gene>
    <name evidence="1" type="ORF">PUN28_009699</name>
</gene>
<sequence length="129" mass="14986">MTLRVSNPLIMPVLIVNITISLSTSLFHDIHVLLKWHEFPLSPGSLSHLHNLLNESVLTLYLSLLPHTRFCSLNSALLSRWESMLDRTFSRCRRISVREYRASPLIVDAPYFRMRFYVSETMHITVTDS</sequence>
<dbReference type="EMBL" id="JADYXP020000008">
    <property type="protein sequence ID" value="KAL0119298.1"/>
    <property type="molecule type" value="Genomic_DNA"/>
</dbReference>
<protein>
    <submittedName>
        <fullName evidence="1">Uncharacterized protein</fullName>
    </submittedName>
</protein>
<dbReference type="Proteomes" id="UP001430953">
    <property type="component" value="Unassembled WGS sequence"/>
</dbReference>
<comment type="caution">
    <text evidence="1">The sequence shown here is derived from an EMBL/GenBank/DDBJ whole genome shotgun (WGS) entry which is preliminary data.</text>
</comment>
<evidence type="ECO:0000313" key="1">
    <source>
        <dbReference type="EMBL" id="KAL0119298.1"/>
    </source>
</evidence>
<name>A0AAW2FV26_9HYME</name>
<keyword evidence="2" id="KW-1185">Reference proteome</keyword>